<sequence>MAFHNQGLMEALIDDMWRSMGRGAPRARVVQLANAQAQFQTAHAFADGGCGSPPVLDTPMLPATGAVETATSLASAGLSMNTGRHF</sequence>
<organism evidence="1 2">
    <name type="scientific">Glutamicibacter halophytocola</name>
    <dbReference type="NCBI Taxonomy" id="1933880"/>
    <lineage>
        <taxon>Bacteria</taxon>
        <taxon>Bacillati</taxon>
        <taxon>Actinomycetota</taxon>
        <taxon>Actinomycetes</taxon>
        <taxon>Micrococcales</taxon>
        <taxon>Micrococcaceae</taxon>
        <taxon>Glutamicibacter</taxon>
    </lineage>
</organism>
<dbReference type="Proteomes" id="UP001060018">
    <property type="component" value="Chromosome"/>
</dbReference>
<accession>A0AA94XUP8</accession>
<name>A0AA94XUP8_9MICC</name>
<proteinExistence type="predicted"/>
<protein>
    <submittedName>
        <fullName evidence="1">Uncharacterized protein</fullName>
    </submittedName>
</protein>
<evidence type="ECO:0000313" key="1">
    <source>
        <dbReference type="EMBL" id="UUX59169.1"/>
    </source>
</evidence>
<evidence type="ECO:0000313" key="2">
    <source>
        <dbReference type="Proteomes" id="UP001060018"/>
    </source>
</evidence>
<dbReference type="EMBL" id="CP102487">
    <property type="protein sequence ID" value="UUX59169.1"/>
    <property type="molecule type" value="Genomic_DNA"/>
</dbReference>
<dbReference type="RefSeq" id="WP_257745733.1">
    <property type="nucleotide sequence ID" value="NZ_CP102487.1"/>
</dbReference>
<reference evidence="1" key="1">
    <citation type="journal article" date="2022" name="Pest Manag. Sci.">
        <title>Glutamicibacter halophytocola-mediated host fitness of potato tuber moth on Solanaceae crops.</title>
        <authorList>
            <person name="Wang W."/>
            <person name="Xiao G."/>
            <person name="Du G."/>
            <person name="Chang L."/>
            <person name="Yang Y."/>
            <person name="Ye J."/>
            <person name="Chen B."/>
        </authorList>
    </citation>
    <scope>NUCLEOTIDE SEQUENCE</scope>
    <source>
        <strain evidence="1">S2</strain>
    </source>
</reference>
<gene>
    <name evidence="1" type="ORF">NUH22_00530</name>
</gene>
<dbReference type="AlphaFoldDB" id="A0AA94XUP8"/>